<gene>
    <name evidence="3" type="ORF">J2Z42_002834</name>
</gene>
<accession>A0ABS4KVS2</accession>
<evidence type="ECO:0000256" key="1">
    <source>
        <dbReference type="SAM" id="Phobius"/>
    </source>
</evidence>
<feature type="domain" description="SHOCT" evidence="2">
    <location>
        <begin position="52"/>
        <end position="78"/>
    </location>
</feature>
<feature type="transmembrane region" description="Helical" evidence="1">
    <location>
        <begin position="15"/>
        <end position="33"/>
    </location>
</feature>
<dbReference type="EMBL" id="JAGGLM010000032">
    <property type="protein sequence ID" value="MBP2034107.1"/>
    <property type="molecule type" value="Genomic_DNA"/>
</dbReference>
<comment type="caution">
    <text evidence="3">The sequence shown here is derived from an EMBL/GenBank/DDBJ whole genome shotgun (WGS) entry which is preliminary data.</text>
</comment>
<sequence>MFCNGFGGSYAGSNFFMMAIMLAVLLFTVYFAYKTINNKNLNLAVDTSSSKAMAILNERFARGEISEEEYEIKKSQILK</sequence>
<evidence type="ECO:0000313" key="3">
    <source>
        <dbReference type="EMBL" id="MBP2034107.1"/>
    </source>
</evidence>
<keyword evidence="4" id="KW-1185">Reference proteome</keyword>
<dbReference type="RefSeq" id="WP_209703339.1">
    <property type="nucleotide sequence ID" value="NZ_JAGGLM010000032.1"/>
</dbReference>
<organism evidence="3 4">
    <name type="scientific">Clostridium algifaecis</name>
    <dbReference type="NCBI Taxonomy" id="1472040"/>
    <lineage>
        <taxon>Bacteria</taxon>
        <taxon>Bacillati</taxon>
        <taxon>Bacillota</taxon>
        <taxon>Clostridia</taxon>
        <taxon>Eubacteriales</taxon>
        <taxon>Clostridiaceae</taxon>
        <taxon>Clostridium</taxon>
    </lineage>
</organism>
<dbReference type="InterPro" id="IPR018649">
    <property type="entry name" value="SHOCT"/>
</dbReference>
<proteinExistence type="predicted"/>
<evidence type="ECO:0000313" key="4">
    <source>
        <dbReference type="Proteomes" id="UP001519307"/>
    </source>
</evidence>
<dbReference type="Pfam" id="PF09851">
    <property type="entry name" value="SHOCT"/>
    <property type="match status" value="1"/>
</dbReference>
<keyword evidence="1" id="KW-1133">Transmembrane helix</keyword>
<keyword evidence="1" id="KW-0472">Membrane</keyword>
<keyword evidence="1" id="KW-0812">Transmembrane</keyword>
<name>A0ABS4KVS2_9CLOT</name>
<dbReference type="Proteomes" id="UP001519307">
    <property type="component" value="Unassembled WGS sequence"/>
</dbReference>
<evidence type="ECO:0000259" key="2">
    <source>
        <dbReference type="Pfam" id="PF09851"/>
    </source>
</evidence>
<reference evidence="3 4" key="1">
    <citation type="submission" date="2021-03" db="EMBL/GenBank/DDBJ databases">
        <title>Genomic Encyclopedia of Type Strains, Phase IV (KMG-IV): sequencing the most valuable type-strain genomes for metagenomic binning, comparative biology and taxonomic classification.</title>
        <authorList>
            <person name="Goeker M."/>
        </authorList>
    </citation>
    <scope>NUCLEOTIDE SEQUENCE [LARGE SCALE GENOMIC DNA]</scope>
    <source>
        <strain evidence="3 4">DSM 28783</strain>
    </source>
</reference>
<protein>
    <submittedName>
        <fullName evidence="3">Membrane protein</fullName>
    </submittedName>
</protein>